<dbReference type="PANTHER" id="PTHR46198">
    <property type="entry name" value="PROTEIN-TYROSINE-PHOSPHATASE"/>
    <property type="match status" value="1"/>
</dbReference>
<dbReference type="PRINTS" id="PR00700">
    <property type="entry name" value="PRTYPHPHTASE"/>
</dbReference>
<feature type="compositionally biased region" description="Low complexity" evidence="5">
    <location>
        <begin position="1143"/>
        <end position="1154"/>
    </location>
</feature>
<feature type="region of interest" description="Disordered" evidence="5">
    <location>
        <begin position="1362"/>
        <end position="1472"/>
    </location>
</feature>
<feature type="region of interest" description="Disordered" evidence="5">
    <location>
        <begin position="937"/>
        <end position="995"/>
    </location>
</feature>
<dbReference type="CDD" id="cd00047">
    <property type="entry name" value="PTPc"/>
    <property type="match status" value="1"/>
</dbReference>
<evidence type="ECO:0000259" key="8">
    <source>
        <dbReference type="PROSITE" id="PS50056"/>
    </source>
</evidence>
<feature type="compositionally biased region" description="Basic and acidic residues" evidence="5">
    <location>
        <begin position="870"/>
        <end position="886"/>
    </location>
</feature>
<dbReference type="EMBL" id="CAXLJM020000066">
    <property type="protein sequence ID" value="CAL8121998.1"/>
    <property type="molecule type" value="Genomic_DNA"/>
</dbReference>
<evidence type="ECO:0000259" key="7">
    <source>
        <dbReference type="PROSITE" id="PS50055"/>
    </source>
</evidence>
<dbReference type="PROSITE" id="PS00383">
    <property type="entry name" value="TYR_PHOSPHATASE_1"/>
    <property type="match status" value="1"/>
</dbReference>
<feature type="compositionally biased region" description="Low complexity" evidence="5">
    <location>
        <begin position="818"/>
        <end position="835"/>
    </location>
</feature>
<reference evidence="9 10" key="1">
    <citation type="submission" date="2024-08" db="EMBL/GenBank/DDBJ databases">
        <authorList>
            <person name="Cucini C."/>
            <person name="Frati F."/>
        </authorList>
    </citation>
    <scope>NUCLEOTIDE SEQUENCE [LARGE SCALE GENOMIC DNA]</scope>
</reference>
<feature type="compositionally biased region" description="Low complexity" evidence="5">
    <location>
        <begin position="1431"/>
        <end position="1445"/>
    </location>
</feature>
<feature type="region of interest" description="Disordered" evidence="5">
    <location>
        <begin position="1503"/>
        <end position="1533"/>
    </location>
</feature>
<feature type="region of interest" description="Disordered" evidence="5">
    <location>
        <begin position="1038"/>
        <end position="1106"/>
    </location>
</feature>
<feature type="compositionally biased region" description="Polar residues" evidence="5">
    <location>
        <begin position="1453"/>
        <end position="1472"/>
    </location>
</feature>
<feature type="domain" description="Tyrosine specific protein phosphatases" evidence="8">
    <location>
        <begin position="1903"/>
        <end position="1973"/>
    </location>
</feature>
<feature type="region of interest" description="Disordered" evidence="5">
    <location>
        <begin position="465"/>
        <end position="522"/>
    </location>
</feature>
<organism evidence="9 10">
    <name type="scientific">Orchesella dallaii</name>
    <dbReference type="NCBI Taxonomy" id="48710"/>
    <lineage>
        <taxon>Eukaryota</taxon>
        <taxon>Metazoa</taxon>
        <taxon>Ecdysozoa</taxon>
        <taxon>Arthropoda</taxon>
        <taxon>Hexapoda</taxon>
        <taxon>Collembola</taxon>
        <taxon>Entomobryomorpha</taxon>
        <taxon>Entomobryoidea</taxon>
        <taxon>Orchesellidae</taxon>
        <taxon>Orchesellinae</taxon>
        <taxon>Orchesella</taxon>
    </lineage>
</organism>
<dbReference type="PROSITE" id="PS50056">
    <property type="entry name" value="TYR_PHOSPHATASE_2"/>
    <property type="match status" value="1"/>
</dbReference>
<name>A0ABP1R7J9_9HEXA</name>
<keyword evidence="6" id="KW-1133">Transmembrane helix</keyword>
<dbReference type="Proteomes" id="UP001642540">
    <property type="component" value="Unassembled WGS sequence"/>
</dbReference>
<feature type="compositionally biased region" description="Polar residues" evidence="5">
    <location>
        <begin position="260"/>
        <end position="271"/>
    </location>
</feature>
<dbReference type="InterPro" id="IPR003595">
    <property type="entry name" value="Tyr_Pase_cat"/>
</dbReference>
<evidence type="ECO:0000256" key="3">
    <source>
        <dbReference type="ARBA" id="ARBA00022801"/>
    </source>
</evidence>
<gene>
    <name evidence="9" type="ORF">ODALV1_LOCUS19630</name>
</gene>
<keyword evidence="6" id="KW-0812">Transmembrane</keyword>
<feature type="compositionally biased region" description="Polar residues" evidence="5">
    <location>
        <begin position="854"/>
        <end position="869"/>
    </location>
</feature>
<evidence type="ECO:0000256" key="4">
    <source>
        <dbReference type="ARBA" id="ARBA00022912"/>
    </source>
</evidence>
<dbReference type="SUPFAM" id="SSF52799">
    <property type="entry name" value="(Phosphotyrosine protein) phosphatases II"/>
    <property type="match status" value="1"/>
</dbReference>
<sequence>MRKPLVSPMLWMARVTAQTFLVALVVGPLLTPVYSAATVFKENGTASDANFTSDPAPTTIASFLQDSFEETTLSPQLSNQVEELTTTIPSLQPSASVSPASVSNRHSGILTDSSAQDHHESSQSITKPSVVEHDSSSVDGKPQKNGTTKEEEGENESSTEQSENDDDNALPTTTDRDTKAGLDDSAGVVSNDRDQDASLSADKDESDTYFSAGDAAEGDSVSAASGGEEGDTIFPPGEDELDTDESMAPTTYASLLRPNPTFNPQSFSSQLGKRVGLGGSRPSNGRIGTRGLSSKSELNSIPLPTPTSFNISAINKNETDSDSVKSSGEVTIAKDKVRDSDISNYNSSNRSNIDSTFYSRSNAHVFHPQQQQLLRARPTTSVINFSSSTSSNNRIVKRKKIPIIGGSRSNTTGSSLSSIYGNSLLTSSTLSSADAADEIGEATTASSVDALLSTPVESTTVSNSLLNASQDDDDDDHVGRSNSNNRTETAQREREQHQGSPSFTSGVGSSNSNSTTPATPNSFAYINGSNNSSSNATVSSSRAILGFGTSSSSSHGKVKRPKPIIIRDHEESLYVNNLSENAGTTENGAISQSALGEETATLAATGAGEDGGNKPVSNALPTTPPFKVRRVKLTSRRISTSRPFTEPPTTPIFSVSLSSSDIMASATPSLTAAAASGATDYAHMSNIRPSISSGNRDHPPLFSSRRVFKQEYGITRNSYGGDDGDHDDDDDDSELQATTEFFSLENPTPYPMGVRAITSSESDDNDEKTRTYEKKDADNQDGSNNYRDYYSDGRSPSVEHGSGANLHIKSDSHDRESTSPVTVTVTHTVVQSTPQITPTATMPATEASLRNRMKGSSSGDSSRVNANNDQHGDSPGGEKKAEKDNHPNLLPTPALPPSIFVSSTTIPSFETGQGPIISHSVDDVQVSTTRYGVTTAGIQSTHYDDHDDDDDDNSHKGNDQVQNHKSNGNEDHSAVAPEQTPNTPAMPQNIHPTPTISQKNIKSVYFTQVEHPHFTSSSYEFTTSSMYSYFYPDHEPHHPDMMNHDHDHDEHEDTTHYHPHPGDDENNRKITESQPEYEAHPDAYLNGNHSKTTTISDGNHITASPTPPQFWDDLGMTSVTLNLTKSSSSQVPITMDQENGGVPTPTIDIDIYPPLGAGPNSKVEDGTTTPVTTGRPTTSGPDITTPKLDSVSPNRVPGSVEENEISEEELRKQQQNAVEKSTTKPDSDGVTNTKAKGDEVSVPSANDNSGSSENNENELSNNVSGEGGVDFNSGNGKGSESSATKKDAKNKDIPLEMKTPFGVGEAFGIGTVHVPVMVQMVLDVTQPVFCSHLTGFKEMIVTVYGTKKNKQVDPEQIVIFTEPGCDSKGNSDNGTKSTSNPDSHVTTRKPGAQSGKVLTTSKGTYPLTSPPHSGDDEGNRKARSEKTLAPSKNVTTTSNSDSSSVGELKRLNDSSLSSTRNKNISDLDSNTNKSAAVENTEISAHQNKSLAAAGLIRSRRSTKMATAGAATKNTNISEDIKSNPGSNSSSGGGDDEKMLSVYFYVNNKNGSYDKNLTSSFVELWNDPSRLTNVSSSHNGDGGAGGNDGSSNFNSNEMFIRRVKHVGMITASHLLQAPDPSDENSGIIVAITVAAIVAVCLFLLGVGLLVMRHRQSQTKFAKRCTPVTLDDYSLDNISVYNSFRRKQRLRGSKRSYTNAAFDDTNVPSRPVNQPALASALTDITSLENEFRAIPNITPTLDDIPSGAETKNRYANVIPMPDTRVLLTFQEDTPNSDYINANYVRGVNGEPKRYIVTQGPLDDTIVEFWRMVWEQQIRVIFMLTDFAEGGIAKCAEYYPRSETIDCSQLHGDYQITLEKRDISDNCITSYLVLKDMERNLRRDVVHFWYHSWPEKGVPASPKMTIDFLNRSRKFTKEPTPVLVHCSPGTGRSGAVVACDIAMKEYDTQNKVDIPRLVNKIRHDRAGAVQTKEQYVHIYQVLHSHASRIGAAHLESI</sequence>
<dbReference type="InterPro" id="IPR016130">
    <property type="entry name" value="Tyr_Pase_AS"/>
</dbReference>
<feature type="compositionally biased region" description="Basic and acidic residues" evidence="5">
    <location>
        <begin position="1038"/>
        <end position="1081"/>
    </location>
</feature>
<evidence type="ECO:0000313" key="10">
    <source>
        <dbReference type="Proteomes" id="UP001642540"/>
    </source>
</evidence>
<dbReference type="SMART" id="SM00404">
    <property type="entry name" value="PTPc_motif"/>
    <property type="match status" value="1"/>
</dbReference>
<keyword evidence="6" id="KW-0472">Membrane</keyword>
<feature type="transmembrane region" description="Helical" evidence="6">
    <location>
        <begin position="1626"/>
        <end position="1649"/>
    </location>
</feature>
<evidence type="ECO:0000256" key="1">
    <source>
        <dbReference type="ARBA" id="ARBA00013064"/>
    </source>
</evidence>
<dbReference type="Pfam" id="PF00102">
    <property type="entry name" value="Y_phosphatase"/>
    <property type="match status" value="1"/>
</dbReference>
<evidence type="ECO:0000256" key="2">
    <source>
        <dbReference type="ARBA" id="ARBA00022553"/>
    </source>
</evidence>
<dbReference type="InterPro" id="IPR029021">
    <property type="entry name" value="Prot-tyrosine_phosphatase-like"/>
</dbReference>
<keyword evidence="4" id="KW-0904">Protein phosphatase</keyword>
<feature type="compositionally biased region" description="Polar residues" evidence="5">
    <location>
        <begin position="979"/>
        <end position="995"/>
    </location>
</feature>
<proteinExistence type="predicted"/>
<feature type="compositionally biased region" description="Low complexity" evidence="5">
    <location>
        <begin position="499"/>
        <end position="522"/>
    </location>
</feature>
<feature type="compositionally biased region" description="Low complexity" evidence="5">
    <location>
        <begin position="1244"/>
        <end position="1264"/>
    </location>
</feature>
<feature type="region of interest" description="Disordered" evidence="5">
    <location>
        <begin position="89"/>
        <end position="304"/>
    </location>
</feature>
<feature type="domain" description="Tyrosine-protein phosphatase" evidence="7">
    <location>
        <begin position="1749"/>
        <end position="1982"/>
    </location>
</feature>
<keyword evidence="3" id="KW-0378">Hydrolase</keyword>
<feature type="compositionally biased region" description="Polar residues" evidence="5">
    <location>
        <begin position="1396"/>
        <end position="1411"/>
    </location>
</feature>
<evidence type="ECO:0000256" key="5">
    <source>
        <dbReference type="SAM" id="MobiDB-lite"/>
    </source>
</evidence>
<feature type="compositionally biased region" description="Polar residues" evidence="5">
    <location>
        <begin position="1368"/>
        <end position="1384"/>
    </location>
</feature>
<dbReference type="PROSITE" id="PS50055">
    <property type="entry name" value="TYR_PHOSPHATASE_PTP"/>
    <property type="match status" value="1"/>
</dbReference>
<feature type="compositionally biased region" description="Basic and acidic residues" evidence="5">
    <location>
        <begin position="1413"/>
        <end position="1426"/>
    </location>
</feature>
<dbReference type="Gene3D" id="3.90.190.10">
    <property type="entry name" value="Protein tyrosine phosphatase superfamily"/>
    <property type="match status" value="1"/>
</dbReference>
<evidence type="ECO:0000313" key="9">
    <source>
        <dbReference type="EMBL" id="CAL8121998.1"/>
    </source>
</evidence>
<dbReference type="PANTHER" id="PTHR46198:SF4">
    <property type="entry name" value="PROTEIN-TYROSINE-PHOSPHATASE"/>
    <property type="match status" value="1"/>
</dbReference>
<keyword evidence="10" id="KW-1185">Reference proteome</keyword>
<feature type="compositionally biased region" description="Basic and acidic residues" evidence="5">
    <location>
        <begin position="808"/>
        <end position="817"/>
    </location>
</feature>
<feature type="compositionally biased region" description="Low complexity" evidence="5">
    <location>
        <begin position="93"/>
        <end position="103"/>
    </location>
</feature>
<feature type="region of interest" description="Disordered" evidence="5">
    <location>
        <begin position="605"/>
        <end position="625"/>
    </location>
</feature>
<protein>
    <recommendedName>
        <fullName evidence="1">protein-tyrosine-phosphatase</fullName>
        <ecNumber evidence="1">3.1.3.48</ecNumber>
    </recommendedName>
</protein>
<feature type="compositionally biased region" description="Acidic residues" evidence="5">
    <location>
        <begin position="151"/>
        <end position="168"/>
    </location>
</feature>
<dbReference type="SMART" id="SM00194">
    <property type="entry name" value="PTPc"/>
    <property type="match status" value="1"/>
</dbReference>
<dbReference type="InterPro" id="IPR008356">
    <property type="entry name" value="Tyr_Pase_KIM-con"/>
</dbReference>
<feature type="region of interest" description="Disordered" evidence="5">
    <location>
        <begin position="1572"/>
        <end position="1592"/>
    </location>
</feature>
<feature type="compositionally biased region" description="Polar residues" evidence="5">
    <location>
        <begin position="1087"/>
        <end position="1104"/>
    </location>
</feature>
<dbReference type="EC" id="3.1.3.48" evidence="1"/>
<accession>A0ABP1R7J9</accession>
<keyword evidence="2" id="KW-0597">Phosphoprotein</keyword>
<feature type="region of interest" description="Disordered" evidence="5">
    <location>
        <begin position="1130"/>
        <end position="1291"/>
    </location>
</feature>
<comment type="caution">
    <text evidence="9">The sequence shown here is derived from an EMBL/GenBank/DDBJ whole genome shotgun (WGS) entry which is preliminary data.</text>
</comment>
<feature type="compositionally biased region" description="Polar residues" evidence="5">
    <location>
        <begin position="1272"/>
        <end position="1282"/>
    </location>
</feature>
<feature type="compositionally biased region" description="Basic and acidic residues" evidence="5">
    <location>
        <begin position="767"/>
        <end position="778"/>
    </location>
</feature>
<feature type="compositionally biased region" description="Polar residues" evidence="5">
    <location>
        <begin position="104"/>
        <end position="114"/>
    </location>
</feature>
<feature type="compositionally biased region" description="Low complexity" evidence="5">
    <location>
        <begin position="1166"/>
        <end position="1181"/>
    </location>
</feature>
<evidence type="ECO:0000256" key="6">
    <source>
        <dbReference type="SAM" id="Phobius"/>
    </source>
</evidence>
<dbReference type="InterPro" id="IPR000387">
    <property type="entry name" value="Tyr_Pase_dom"/>
</dbReference>
<feature type="region of interest" description="Disordered" evidence="5">
    <location>
        <begin position="740"/>
        <end position="901"/>
    </location>
</feature>
<dbReference type="InterPro" id="IPR000242">
    <property type="entry name" value="PTP_cat"/>
</dbReference>